<feature type="transmembrane region" description="Helical" evidence="1">
    <location>
        <begin position="92"/>
        <end position="117"/>
    </location>
</feature>
<organism evidence="2 3">
    <name type="scientific">Jiangella rhizosphaerae</name>
    <dbReference type="NCBI Taxonomy" id="2293569"/>
    <lineage>
        <taxon>Bacteria</taxon>
        <taxon>Bacillati</taxon>
        <taxon>Actinomycetota</taxon>
        <taxon>Actinomycetes</taxon>
        <taxon>Jiangellales</taxon>
        <taxon>Jiangellaceae</taxon>
        <taxon>Jiangella</taxon>
    </lineage>
</organism>
<dbReference type="OrthoDB" id="4640722at2"/>
<sequence length="257" mass="28194">MTDLPWPGDPAAAWRRAVADAPAEPPARRRPPDLSDFATFTRLVPQRGEYLAMPVLYGVGGVFCVAVGLHLMRYQRPLDPFDGTVPAWLGLLAYWPPWFLMLALGAAALCWAPVSYVRGKRDHPRHLRELYERVRRDGILVQTFPCRLRLEATEGTEQAKIAVDARATDAQAARLHAAFGDWLDGVSGDPAATKAVRDRYGSSRRVLPATELFGPDAGGGYLVRGTVGSSWRVLLPSTADDGAVRWSIEGVRDPEHG</sequence>
<keyword evidence="1" id="KW-0812">Transmembrane</keyword>
<protein>
    <submittedName>
        <fullName evidence="2">Uncharacterized protein</fullName>
    </submittedName>
</protein>
<evidence type="ECO:0000313" key="3">
    <source>
        <dbReference type="Proteomes" id="UP000284057"/>
    </source>
</evidence>
<keyword evidence="1" id="KW-1133">Transmembrane helix</keyword>
<keyword evidence="3" id="KW-1185">Reference proteome</keyword>
<gene>
    <name evidence="2" type="ORF">DY240_08150</name>
</gene>
<proteinExistence type="predicted"/>
<comment type="caution">
    <text evidence="2">The sequence shown here is derived from an EMBL/GenBank/DDBJ whole genome shotgun (WGS) entry which is preliminary data.</text>
</comment>
<dbReference type="Proteomes" id="UP000284057">
    <property type="component" value="Unassembled WGS sequence"/>
</dbReference>
<reference evidence="2 3" key="1">
    <citation type="submission" date="2018-09" db="EMBL/GenBank/DDBJ databases">
        <title>Isolation, diversity and antifungal activity of actinobacteria from wheat.</title>
        <authorList>
            <person name="Han C."/>
        </authorList>
    </citation>
    <scope>NUCLEOTIDE SEQUENCE [LARGE SCALE GENOMIC DNA]</scope>
    <source>
        <strain evidence="2 3">NEAU-YY265</strain>
    </source>
</reference>
<evidence type="ECO:0000256" key="1">
    <source>
        <dbReference type="SAM" id="Phobius"/>
    </source>
</evidence>
<dbReference type="AlphaFoldDB" id="A0A418KU06"/>
<keyword evidence="1" id="KW-0472">Membrane</keyword>
<evidence type="ECO:0000313" key="2">
    <source>
        <dbReference type="EMBL" id="RIQ29616.1"/>
    </source>
</evidence>
<accession>A0A418KU06</accession>
<dbReference type="EMBL" id="QUAL01000069">
    <property type="protein sequence ID" value="RIQ29616.1"/>
    <property type="molecule type" value="Genomic_DNA"/>
</dbReference>
<name>A0A418KU06_9ACTN</name>
<feature type="transmembrane region" description="Helical" evidence="1">
    <location>
        <begin position="50"/>
        <end position="72"/>
    </location>
</feature>
<dbReference type="RefSeq" id="WP_119659443.1">
    <property type="nucleotide sequence ID" value="NZ_QUAL01000069.1"/>
</dbReference>